<proteinExistence type="predicted"/>
<reference evidence="2" key="1">
    <citation type="journal article" date="2013" name="Nat. Genet.">
        <title>The draft genomes of soft-shell turtle and green sea turtle yield insights into the development and evolution of the turtle-specific body plan.</title>
        <authorList>
            <person name="Wang Z."/>
            <person name="Pascual-Anaya J."/>
            <person name="Zadissa A."/>
            <person name="Li W."/>
            <person name="Niimura Y."/>
            <person name="Huang Z."/>
            <person name="Li C."/>
            <person name="White S."/>
            <person name="Xiong Z."/>
            <person name="Fang D."/>
            <person name="Wang B."/>
            <person name="Ming Y."/>
            <person name="Chen Y."/>
            <person name="Zheng Y."/>
            <person name="Kuraku S."/>
            <person name="Pignatelli M."/>
            <person name="Herrero J."/>
            <person name="Beal K."/>
            <person name="Nozawa M."/>
            <person name="Li Q."/>
            <person name="Wang J."/>
            <person name="Zhang H."/>
            <person name="Yu L."/>
            <person name="Shigenobu S."/>
            <person name="Wang J."/>
            <person name="Liu J."/>
            <person name="Flicek P."/>
            <person name="Searle S."/>
            <person name="Wang J."/>
            <person name="Kuratani S."/>
            <person name="Yin Y."/>
            <person name="Aken B."/>
            <person name="Zhang G."/>
            <person name="Irie N."/>
        </authorList>
    </citation>
    <scope>NUCLEOTIDE SEQUENCE [LARGE SCALE GENOMIC DNA]</scope>
</reference>
<dbReference type="EMBL" id="KB514175">
    <property type="protein sequence ID" value="EMP40323.1"/>
    <property type="molecule type" value="Genomic_DNA"/>
</dbReference>
<protein>
    <submittedName>
        <fullName evidence="1">Uncharacterized protein</fullName>
    </submittedName>
</protein>
<dbReference type="Proteomes" id="UP000031443">
    <property type="component" value="Unassembled WGS sequence"/>
</dbReference>
<sequence length="135" mass="14244">MVENAGTATVLDTRGRGRSLVPRKKEGIEASDIDLAWVIGVCVMGLLLMAQQHQTVALQWQQQQTCHTPTAEEFVGVTSSTTGCSAAVARGPLLATSRIVWAWGLEGWGCGDVLGDGDGKLRPADPWPSEDGAIG</sequence>
<organism evidence="1 2">
    <name type="scientific">Chelonia mydas</name>
    <name type="common">Green sea-turtle</name>
    <name type="synonym">Chelonia agassizi</name>
    <dbReference type="NCBI Taxonomy" id="8469"/>
    <lineage>
        <taxon>Eukaryota</taxon>
        <taxon>Metazoa</taxon>
        <taxon>Chordata</taxon>
        <taxon>Craniata</taxon>
        <taxon>Vertebrata</taxon>
        <taxon>Euteleostomi</taxon>
        <taxon>Archelosauria</taxon>
        <taxon>Testudinata</taxon>
        <taxon>Testudines</taxon>
        <taxon>Cryptodira</taxon>
        <taxon>Durocryptodira</taxon>
        <taxon>Americhelydia</taxon>
        <taxon>Chelonioidea</taxon>
        <taxon>Cheloniidae</taxon>
        <taxon>Chelonia</taxon>
    </lineage>
</organism>
<keyword evidence="2" id="KW-1185">Reference proteome</keyword>
<gene>
    <name evidence="1" type="ORF">UY3_02486</name>
</gene>
<dbReference type="AlphaFoldDB" id="M7C738"/>
<evidence type="ECO:0000313" key="2">
    <source>
        <dbReference type="Proteomes" id="UP000031443"/>
    </source>
</evidence>
<evidence type="ECO:0000313" key="1">
    <source>
        <dbReference type="EMBL" id="EMP40323.1"/>
    </source>
</evidence>
<accession>M7C738</accession>
<name>M7C738_CHEMY</name>